<dbReference type="PROSITE" id="PS00675">
    <property type="entry name" value="SIGMA54_INTERACT_1"/>
    <property type="match status" value="1"/>
</dbReference>
<dbReference type="InterPro" id="IPR002078">
    <property type="entry name" value="Sigma_54_int"/>
</dbReference>
<keyword evidence="1" id="KW-0547">Nucleotide-binding</keyword>
<organism evidence="5 6">
    <name type="scientific">Sorangium cellulosum</name>
    <name type="common">Polyangium cellulosum</name>
    <dbReference type="NCBI Taxonomy" id="56"/>
    <lineage>
        <taxon>Bacteria</taxon>
        <taxon>Pseudomonadati</taxon>
        <taxon>Myxococcota</taxon>
        <taxon>Polyangia</taxon>
        <taxon>Polyangiales</taxon>
        <taxon>Polyangiaceae</taxon>
        <taxon>Sorangium</taxon>
    </lineage>
</organism>
<dbReference type="InterPro" id="IPR000253">
    <property type="entry name" value="FHA_dom"/>
</dbReference>
<dbReference type="CDD" id="cd00060">
    <property type="entry name" value="FHA"/>
    <property type="match status" value="1"/>
</dbReference>
<dbReference type="GO" id="GO:0006355">
    <property type="term" value="P:regulation of DNA-templated transcription"/>
    <property type="evidence" value="ECO:0007669"/>
    <property type="project" value="InterPro"/>
</dbReference>
<dbReference type="Pfam" id="PF25601">
    <property type="entry name" value="AAA_lid_14"/>
    <property type="match status" value="1"/>
</dbReference>
<evidence type="ECO:0000259" key="4">
    <source>
        <dbReference type="PROSITE" id="PS50045"/>
    </source>
</evidence>
<dbReference type="PANTHER" id="PTHR32071:SF122">
    <property type="entry name" value="SIGMA FACTOR"/>
    <property type="match status" value="1"/>
</dbReference>
<dbReference type="InterPro" id="IPR025943">
    <property type="entry name" value="Sigma_54_int_dom_ATP-bd_2"/>
</dbReference>
<protein>
    <submittedName>
        <fullName evidence="5">Fis family transcriptional regulator</fullName>
    </submittedName>
</protein>
<feature type="domain" description="FHA" evidence="3">
    <location>
        <begin position="52"/>
        <end position="114"/>
    </location>
</feature>
<dbReference type="InterPro" id="IPR008984">
    <property type="entry name" value="SMAD_FHA_dom_sf"/>
</dbReference>
<dbReference type="InterPro" id="IPR003593">
    <property type="entry name" value="AAA+_ATPase"/>
</dbReference>
<dbReference type="AlphaFoldDB" id="A0A150SLQ7"/>
<dbReference type="GO" id="GO:0005524">
    <property type="term" value="F:ATP binding"/>
    <property type="evidence" value="ECO:0007669"/>
    <property type="project" value="UniProtKB-KW"/>
</dbReference>
<dbReference type="Gene3D" id="3.40.50.300">
    <property type="entry name" value="P-loop containing nucleotide triphosphate hydrolases"/>
    <property type="match status" value="1"/>
</dbReference>
<dbReference type="SMART" id="SM00240">
    <property type="entry name" value="FHA"/>
    <property type="match status" value="1"/>
</dbReference>
<sequence>MSGEPDRSTLSATDGPRHVNGPGKGSFLFLVVDSHRPVASPARIALDDVEEVVIGRGAARSLDLAGSGSRRRVEIRLDDPWLSSRHARLIRVLGRWCFEDCGSKNGSVVNGAPRKHAELAEGDLIELGRTFFIYRAAMHRGSEEATLLDGSSLAAPVPGLLSLLPSQREMFKQLALVAASTIPVLLQGETGTGKEVMARALHSLSGRSGAFVPINCGALPRDLVEGELFGHRKGAFSGAIEDRPGLVRSADGGTLFLDEVGDLPLSAQVALLRVLQDREVRPVGGTRSSTVDVRVVAATHRPLERMAASDDFRPDLLARLSGHVIELSPLRARREDLGLILAAILRRIDAERAEHIHLHPRAARALLLHGWPLNVRELEHCISTAVVLSQRGTIDLEHLHGALKRNAADADAASRGDDAARPEELKALLREHGGNIAGVARAMGKARMQIHRWLKRYAIDPDDFRR</sequence>
<evidence type="ECO:0000313" key="6">
    <source>
        <dbReference type="Proteomes" id="UP000075635"/>
    </source>
</evidence>
<dbReference type="EMBL" id="JEMB01000822">
    <property type="protein sequence ID" value="KYF93381.1"/>
    <property type="molecule type" value="Genomic_DNA"/>
</dbReference>
<dbReference type="FunFam" id="3.40.50.300:FF:000006">
    <property type="entry name" value="DNA-binding transcriptional regulator NtrC"/>
    <property type="match status" value="1"/>
</dbReference>
<dbReference type="PROSITE" id="PS50006">
    <property type="entry name" value="FHA_DOMAIN"/>
    <property type="match status" value="1"/>
</dbReference>
<feature type="domain" description="Sigma-54 factor interaction" evidence="4">
    <location>
        <begin position="160"/>
        <end position="387"/>
    </location>
</feature>
<dbReference type="Gene3D" id="1.10.8.60">
    <property type="match status" value="1"/>
</dbReference>
<evidence type="ECO:0000256" key="1">
    <source>
        <dbReference type="ARBA" id="ARBA00022741"/>
    </source>
</evidence>
<dbReference type="PROSITE" id="PS00676">
    <property type="entry name" value="SIGMA54_INTERACT_2"/>
    <property type="match status" value="1"/>
</dbReference>
<dbReference type="Gene3D" id="2.60.200.20">
    <property type="match status" value="1"/>
</dbReference>
<dbReference type="Proteomes" id="UP000075635">
    <property type="component" value="Unassembled WGS sequence"/>
</dbReference>
<gene>
    <name evidence="5" type="ORF">BE17_53210</name>
</gene>
<reference evidence="5 6" key="1">
    <citation type="submission" date="2014-02" db="EMBL/GenBank/DDBJ databases">
        <title>The small core and large imbalanced accessory genome model reveals a collaborative survival strategy of Sorangium cellulosum strains in nature.</title>
        <authorList>
            <person name="Han K."/>
            <person name="Peng R."/>
            <person name="Blom J."/>
            <person name="Li Y.-Z."/>
        </authorList>
    </citation>
    <scope>NUCLEOTIDE SEQUENCE [LARGE SCALE GENOMIC DNA]</scope>
    <source>
        <strain evidence="5 6">So0011-07</strain>
    </source>
</reference>
<dbReference type="Pfam" id="PF00498">
    <property type="entry name" value="FHA"/>
    <property type="match status" value="1"/>
</dbReference>
<proteinExistence type="predicted"/>
<keyword evidence="2" id="KW-0067">ATP-binding</keyword>
<comment type="caution">
    <text evidence="5">The sequence shown here is derived from an EMBL/GenBank/DDBJ whole genome shotgun (WGS) entry which is preliminary data.</text>
</comment>
<dbReference type="SUPFAM" id="SSF52540">
    <property type="entry name" value="P-loop containing nucleoside triphosphate hydrolases"/>
    <property type="match status" value="1"/>
</dbReference>
<dbReference type="InterPro" id="IPR025662">
    <property type="entry name" value="Sigma_54_int_dom_ATP-bd_1"/>
</dbReference>
<evidence type="ECO:0000259" key="3">
    <source>
        <dbReference type="PROSITE" id="PS50006"/>
    </source>
</evidence>
<dbReference type="Gene3D" id="1.10.10.60">
    <property type="entry name" value="Homeodomain-like"/>
    <property type="match status" value="1"/>
</dbReference>
<dbReference type="InterPro" id="IPR058031">
    <property type="entry name" value="AAA_lid_NorR"/>
</dbReference>
<dbReference type="PROSITE" id="PS50045">
    <property type="entry name" value="SIGMA54_INTERACT_4"/>
    <property type="match status" value="1"/>
</dbReference>
<dbReference type="Pfam" id="PF00158">
    <property type="entry name" value="Sigma54_activat"/>
    <property type="match status" value="1"/>
</dbReference>
<accession>A0A150SLQ7</accession>
<dbReference type="CDD" id="cd00009">
    <property type="entry name" value="AAA"/>
    <property type="match status" value="1"/>
</dbReference>
<evidence type="ECO:0000313" key="5">
    <source>
        <dbReference type="EMBL" id="KYF93381.1"/>
    </source>
</evidence>
<evidence type="ECO:0000256" key="2">
    <source>
        <dbReference type="ARBA" id="ARBA00022840"/>
    </source>
</evidence>
<dbReference type="SMART" id="SM00382">
    <property type="entry name" value="AAA"/>
    <property type="match status" value="1"/>
</dbReference>
<dbReference type="PANTHER" id="PTHR32071">
    <property type="entry name" value="TRANSCRIPTIONAL REGULATORY PROTEIN"/>
    <property type="match status" value="1"/>
</dbReference>
<dbReference type="InterPro" id="IPR027417">
    <property type="entry name" value="P-loop_NTPase"/>
</dbReference>
<name>A0A150SLQ7_SORCE</name>
<dbReference type="SUPFAM" id="SSF49879">
    <property type="entry name" value="SMAD/FHA domain"/>
    <property type="match status" value="1"/>
</dbReference>